<dbReference type="EnsemblPlants" id="OB11G19670.1">
    <property type="protein sequence ID" value="OB11G19670.1"/>
    <property type="gene ID" value="OB11G19670"/>
</dbReference>
<feature type="region of interest" description="Disordered" evidence="1">
    <location>
        <begin position="1"/>
        <end position="40"/>
    </location>
</feature>
<sequence>MAESEDINSVLVDSVRSSATSATDTYDIDEPPKDEQAATQRRLRIDNLLVNFRKQLQERSAYHLEHGKPHSQWYPPFCHYKS</sequence>
<evidence type="ECO:0000256" key="1">
    <source>
        <dbReference type="SAM" id="MobiDB-lite"/>
    </source>
</evidence>
<evidence type="ECO:0000313" key="3">
    <source>
        <dbReference type="Proteomes" id="UP000006038"/>
    </source>
</evidence>
<dbReference type="Proteomes" id="UP000006038">
    <property type="component" value="Chromosome 11"/>
</dbReference>
<reference evidence="2" key="2">
    <citation type="submission" date="2013-04" db="UniProtKB">
        <authorList>
            <consortium name="EnsemblPlants"/>
        </authorList>
    </citation>
    <scope>IDENTIFICATION</scope>
</reference>
<reference evidence="2" key="1">
    <citation type="journal article" date="2013" name="Nat. Commun.">
        <title>Whole-genome sequencing of Oryza brachyantha reveals mechanisms underlying Oryza genome evolution.</title>
        <authorList>
            <person name="Chen J."/>
            <person name="Huang Q."/>
            <person name="Gao D."/>
            <person name="Wang J."/>
            <person name="Lang Y."/>
            <person name="Liu T."/>
            <person name="Li B."/>
            <person name="Bai Z."/>
            <person name="Luis Goicoechea J."/>
            <person name="Liang C."/>
            <person name="Chen C."/>
            <person name="Zhang W."/>
            <person name="Sun S."/>
            <person name="Liao Y."/>
            <person name="Zhang X."/>
            <person name="Yang L."/>
            <person name="Song C."/>
            <person name="Wang M."/>
            <person name="Shi J."/>
            <person name="Liu G."/>
            <person name="Liu J."/>
            <person name="Zhou H."/>
            <person name="Zhou W."/>
            <person name="Yu Q."/>
            <person name="An N."/>
            <person name="Chen Y."/>
            <person name="Cai Q."/>
            <person name="Wang B."/>
            <person name="Liu B."/>
            <person name="Min J."/>
            <person name="Huang Y."/>
            <person name="Wu H."/>
            <person name="Li Z."/>
            <person name="Zhang Y."/>
            <person name="Yin Y."/>
            <person name="Song W."/>
            <person name="Jiang J."/>
            <person name="Jackson S.A."/>
            <person name="Wing R.A."/>
            <person name="Wang J."/>
            <person name="Chen M."/>
        </authorList>
    </citation>
    <scope>NUCLEOTIDE SEQUENCE [LARGE SCALE GENOMIC DNA]</scope>
    <source>
        <strain evidence="2">cv. IRGC 101232</strain>
    </source>
</reference>
<protein>
    <submittedName>
        <fullName evidence="2">Uncharacterized protein</fullName>
    </submittedName>
</protein>
<keyword evidence="3" id="KW-1185">Reference proteome</keyword>
<organism evidence="2">
    <name type="scientific">Oryza brachyantha</name>
    <name type="common">malo sina</name>
    <dbReference type="NCBI Taxonomy" id="4533"/>
    <lineage>
        <taxon>Eukaryota</taxon>
        <taxon>Viridiplantae</taxon>
        <taxon>Streptophyta</taxon>
        <taxon>Embryophyta</taxon>
        <taxon>Tracheophyta</taxon>
        <taxon>Spermatophyta</taxon>
        <taxon>Magnoliopsida</taxon>
        <taxon>Liliopsida</taxon>
        <taxon>Poales</taxon>
        <taxon>Poaceae</taxon>
        <taxon>BOP clade</taxon>
        <taxon>Oryzoideae</taxon>
        <taxon>Oryzeae</taxon>
        <taxon>Oryzinae</taxon>
        <taxon>Oryza</taxon>
    </lineage>
</organism>
<evidence type="ECO:0000313" key="2">
    <source>
        <dbReference type="EnsemblPlants" id="OB11G19670.1"/>
    </source>
</evidence>
<dbReference type="Gramene" id="OB11G19670.1">
    <property type="protein sequence ID" value="OB11G19670.1"/>
    <property type="gene ID" value="OB11G19670"/>
</dbReference>
<name>J3N831_ORYBR</name>
<accession>J3N831</accession>
<dbReference type="HOGENOM" id="CLU_2561988_0_0_1"/>
<dbReference type="AlphaFoldDB" id="J3N831"/>
<proteinExistence type="predicted"/>
<feature type="compositionally biased region" description="Polar residues" evidence="1">
    <location>
        <begin position="15"/>
        <end position="24"/>
    </location>
</feature>